<feature type="binding site" evidence="6">
    <location>
        <position position="122"/>
    </location>
    <ligand>
        <name>[4Fe-4S] cluster</name>
        <dbReference type="ChEBI" id="CHEBI:49883"/>
    </ligand>
</feature>
<dbReference type="Gene3D" id="3.40.50.620">
    <property type="entry name" value="HUPs"/>
    <property type="match status" value="1"/>
</dbReference>
<dbReference type="PANTHER" id="PTHR46482">
    <property type="entry name" value="5'-ADENYLYLSULFATE REDUCTASE 3, CHLOROPLASTIC"/>
    <property type="match status" value="1"/>
</dbReference>
<dbReference type="InterPro" id="IPR014729">
    <property type="entry name" value="Rossmann-like_a/b/a_fold"/>
</dbReference>
<feature type="active site" description="Nucleophile; cysteine thiosulfonate intermediate" evidence="6">
    <location>
        <position position="231"/>
    </location>
</feature>
<feature type="binding site" evidence="6">
    <location>
        <position position="207"/>
    </location>
    <ligand>
        <name>[4Fe-4S] cluster</name>
        <dbReference type="ChEBI" id="CHEBI:49883"/>
    </ligand>
</feature>
<comment type="caution">
    <text evidence="8">The sequence shown here is derived from an EMBL/GenBank/DDBJ whole genome shotgun (WGS) entry which is preliminary data.</text>
</comment>
<dbReference type="HAMAP" id="MF_00063">
    <property type="entry name" value="CysH"/>
    <property type="match status" value="1"/>
</dbReference>
<sequence>MDEIIKKLSDYNARLADVSVTDGIKIVLQDFSGIKKCSTSFGIEDQVLTHILYPHAAEVSFFTLDTGRQFNETYEVFQKTQDKYPAIDFKVYYPQEQDVRNYATTDGINGFYNSMESRIKCCHVRKVVPLQTALQGTAIWITGLRAEQSNNRETMQFLEWDDTNKVIKFNPLLEMTLVELEELVAQHNIPINSLYKKGYLSIGCAPCTRAIAEGEDFRAGRWWWESSKKECGLHGQANRNN</sequence>
<comment type="function">
    <text evidence="6">Catalyzes the formation of sulfite from adenosine 5'-phosphosulfate (APS) using thioredoxin as an electron donor.</text>
</comment>
<feature type="binding site" evidence="6">
    <location>
        <position position="204"/>
    </location>
    <ligand>
        <name>[4Fe-4S] cluster</name>
        <dbReference type="ChEBI" id="CHEBI:49883"/>
    </ligand>
</feature>
<evidence type="ECO:0000313" key="8">
    <source>
        <dbReference type="EMBL" id="MFD2891059.1"/>
    </source>
</evidence>
<keyword evidence="5 6" id="KW-0411">Iron-sulfur</keyword>
<comment type="subcellular location">
    <subcellularLocation>
        <location evidence="6">Cytoplasm</location>
    </subcellularLocation>
</comment>
<dbReference type="Proteomes" id="UP001597534">
    <property type="component" value="Unassembled WGS sequence"/>
</dbReference>
<reference evidence="9" key="1">
    <citation type="journal article" date="2019" name="Int. J. Syst. Evol. Microbiol.">
        <title>The Global Catalogue of Microorganisms (GCM) 10K type strain sequencing project: providing services to taxonomists for standard genome sequencing and annotation.</title>
        <authorList>
            <consortium name="The Broad Institute Genomics Platform"/>
            <consortium name="The Broad Institute Genome Sequencing Center for Infectious Disease"/>
            <person name="Wu L."/>
            <person name="Ma J."/>
        </authorList>
    </citation>
    <scope>NUCLEOTIDE SEQUENCE [LARGE SCALE GENOMIC DNA]</scope>
    <source>
        <strain evidence="9">KCTC 22671</strain>
    </source>
</reference>
<keyword evidence="4 6" id="KW-0408">Iron</keyword>
<organism evidence="8 9">
    <name type="scientific">Flavobacterium chuncheonense</name>
    <dbReference type="NCBI Taxonomy" id="2026653"/>
    <lineage>
        <taxon>Bacteria</taxon>
        <taxon>Pseudomonadati</taxon>
        <taxon>Bacteroidota</taxon>
        <taxon>Flavobacteriia</taxon>
        <taxon>Flavobacteriales</taxon>
        <taxon>Flavobacteriaceae</taxon>
        <taxon>Flavobacterium</taxon>
    </lineage>
</organism>
<keyword evidence="3 6" id="KW-0560">Oxidoreductase</keyword>
<dbReference type="CDD" id="cd23945">
    <property type="entry name" value="PAPS_reductase"/>
    <property type="match status" value="1"/>
</dbReference>
<evidence type="ECO:0000256" key="4">
    <source>
        <dbReference type="ARBA" id="ARBA00023004"/>
    </source>
</evidence>
<keyword evidence="6" id="KW-0963">Cytoplasm</keyword>
<comment type="pathway">
    <text evidence="6">Sulfur metabolism; hydrogen sulfide biosynthesis; sulfite from sulfate.</text>
</comment>
<comment type="similarity">
    <text evidence="1 6">Belongs to the PAPS reductase family. CysH subfamily.</text>
</comment>
<evidence type="ECO:0000313" key="9">
    <source>
        <dbReference type="Proteomes" id="UP001597534"/>
    </source>
</evidence>
<dbReference type="NCBIfam" id="NF002537">
    <property type="entry name" value="PRK02090.1"/>
    <property type="match status" value="1"/>
</dbReference>
<evidence type="ECO:0000256" key="2">
    <source>
        <dbReference type="ARBA" id="ARBA00022723"/>
    </source>
</evidence>
<evidence type="ECO:0000256" key="3">
    <source>
        <dbReference type="ARBA" id="ARBA00023002"/>
    </source>
</evidence>
<feature type="binding site" evidence="6">
    <location>
        <position position="121"/>
    </location>
    <ligand>
        <name>[4Fe-4S] cluster</name>
        <dbReference type="ChEBI" id="CHEBI:49883"/>
    </ligand>
</feature>
<evidence type="ECO:0000256" key="5">
    <source>
        <dbReference type="ARBA" id="ARBA00023014"/>
    </source>
</evidence>
<keyword evidence="2 6" id="KW-0479">Metal-binding</keyword>
<name>A0ABW5YJ32_9FLAO</name>
<dbReference type="InterPro" id="IPR002500">
    <property type="entry name" value="PAPS_reduct_dom"/>
</dbReference>
<protein>
    <recommendedName>
        <fullName evidence="6">Adenosine 5'-phosphosulfate reductase</fullName>
        <shortName evidence="6">APS reductase</shortName>
        <ecNumber evidence="6">1.8.4.10</ecNumber>
    </recommendedName>
    <alternativeName>
        <fullName evidence="6">5'-adenylylsulfate reductase</fullName>
    </alternativeName>
    <alternativeName>
        <fullName evidence="6">Thioredoxin-dependent 5'-adenylylsulfate reductase</fullName>
    </alternativeName>
</protein>
<feature type="domain" description="Phosphoadenosine phosphosulphate reductase" evidence="7">
    <location>
        <begin position="38"/>
        <end position="210"/>
    </location>
</feature>
<evidence type="ECO:0000256" key="1">
    <source>
        <dbReference type="ARBA" id="ARBA00009732"/>
    </source>
</evidence>
<dbReference type="EMBL" id="JBHUPC010000010">
    <property type="protein sequence ID" value="MFD2891059.1"/>
    <property type="molecule type" value="Genomic_DNA"/>
</dbReference>
<dbReference type="EC" id="1.8.4.10" evidence="6"/>
<dbReference type="Pfam" id="PF01507">
    <property type="entry name" value="PAPS_reduct"/>
    <property type="match status" value="1"/>
</dbReference>
<accession>A0ABW5YJ32</accession>
<dbReference type="GO" id="GO:0004604">
    <property type="term" value="F:phosphoadenylyl-sulfate reductase (thioredoxin) activity"/>
    <property type="evidence" value="ECO:0007669"/>
    <property type="project" value="UniProtKB-EC"/>
</dbReference>
<dbReference type="RefSeq" id="WP_379810592.1">
    <property type="nucleotide sequence ID" value="NZ_JBHUPC010000010.1"/>
</dbReference>
<keyword evidence="9" id="KW-1185">Reference proteome</keyword>
<comment type="cofactor">
    <cofactor evidence="6">
        <name>[4Fe-4S] cluster</name>
        <dbReference type="ChEBI" id="CHEBI:49883"/>
    </cofactor>
    <text evidence="6">Binds 1 [4Fe-4S] cluster per subunit.</text>
</comment>
<dbReference type="InterPro" id="IPR004511">
    <property type="entry name" value="PAPS/APS_Rdtase"/>
</dbReference>
<evidence type="ECO:0000256" key="6">
    <source>
        <dbReference type="HAMAP-Rule" id="MF_00063"/>
    </source>
</evidence>
<dbReference type="SUPFAM" id="SSF52402">
    <property type="entry name" value="Adenine nucleotide alpha hydrolases-like"/>
    <property type="match status" value="1"/>
</dbReference>
<gene>
    <name evidence="6" type="primary">cysH</name>
    <name evidence="8" type="ORF">ACFS5J_03415</name>
</gene>
<evidence type="ECO:0000259" key="7">
    <source>
        <dbReference type="Pfam" id="PF01507"/>
    </source>
</evidence>
<proteinExistence type="inferred from homology"/>
<dbReference type="PANTHER" id="PTHR46482:SF9">
    <property type="entry name" value="5'-ADENYLYLSULFATE REDUCTASE 1, CHLOROPLASTIC"/>
    <property type="match status" value="1"/>
</dbReference>
<dbReference type="PIRSF" id="PIRSF000857">
    <property type="entry name" value="PAPS_reductase"/>
    <property type="match status" value="1"/>
</dbReference>
<comment type="catalytic activity">
    <reaction evidence="6">
        <text>[thioredoxin]-disulfide + sulfite + AMP + 2 H(+) = adenosine 5'-phosphosulfate + [thioredoxin]-dithiol</text>
        <dbReference type="Rhea" id="RHEA:21976"/>
        <dbReference type="Rhea" id="RHEA-COMP:10698"/>
        <dbReference type="Rhea" id="RHEA-COMP:10700"/>
        <dbReference type="ChEBI" id="CHEBI:15378"/>
        <dbReference type="ChEBI" id="CHEBI:17359"/>
        <dbReference type="ChEBI" id="CHEBI:29950"/>
        <dbReference type="ChEBI" id="CHEBI:50058"/>
        <dbReference type="ChEBI" id="CHEBI:58243"/>
        <dbReference type="ChEBI" id="CHEBI:456215"/>
        <dbReference type="EC" id="1.8.4.10"/>
    </reaction>
</comment>